<organism evidence="4 5">
    <name type="scientific">Nocardioides massiliensis</name>
    <dbReference type="NCBI Taxonomy" id="1325935"/>
    <lineage>
        <taxon>Bacteria</taxon>
        <taxon>Bacillati</taxon>
        <taxon>Actinomycetota</taxon>
        <taxon>Actinomycetes</taxon>
        <taxon>Propionibacteriales</taxon>
        <taxon>Nocardioidaceae</taxon>
        <taxon>Nocardioides</taxon>
    </lineage>
</organism>
<dbReference type="EMBL" id="JAUSQM010000001">
    <property type="protein sequence ID" value="MDP9820442.1"/>
    <property type="molecule type" value="Genomic_DNA"/>
</dbReference>
<evidence type="ECO:0000256" key="2">
    <source>
        <dbReference type="PROSITE-ProRule" id="PRU00335"/>
    </source>
</evidence>
<evidence type="ECO:0000313" key="5">
    <source>
        <dbReference type="Proteomes" id="UP001240447"/>
    </source>
</evidence>
<dbReference type="Gene3D" id="1.10.357.10">
    <property type="entry name" value="Tetracycline Repressor, domain 2"/>
    <property type="match status" value="1"/>
</dbReference>
<keyword evidence="5" id="KW-1185">Reference proteome</keyword>
<reference evidence="4 5" key="1">
    <citation type="submission" date="2023-07" db="EMBL/GenBank/DDBJ databases">
        <title>Sequencing the genomes of 1000 actinobacteria strains.</title>
        <authorList>
            <person name="Klenk H.-P."/>
        </authorList>
    </citation>
    <scope>NUCLEOTIDE SEQUENCE [LARGE SCALE GENOMIC DNA]</scope>
    <source>
        <strain evidence="4 5">GD13</strain>
    </source>
</reference>
<dbReference type="InterPro" id="IPR001647">
    <property type="entry name" value="HTH_TetR"/>
</dbReference>
<dbReference type="SUPFAM" id="SSF46689">
    <property type="entry name" value="Homeodomain-like"/>
    <property type="match status" value="1"/>
</dbReference>
<sequence length="220" mass="24405">MSQSDLSTAFAAEPPPLVNARGAKLNKRGRETRARVISTAIEMLAETEHGGASANLIAKTAGVTWGTVQHQFGDVDGLWAAVLDELQHRRAMLPGDREPADSVAGRIRQIVDGLWDGMQTPEARAVSAIRNTLPPDTDELAAAYPLTAERFAAWDRHWRKIYARSFHGLSVDQRRLERVRELLPPAVRGLRHERNLSTWTDIDEAREGLIEATALYLETP</sequence>
<keyword evidence="1 2" id="KW-0238">DNA-binding</keyword>
<dbReference type="InterPro" id="IPR009057">
    <property type="entry name" value="Homeodomain-like_sf"/>
</dbReference>
<dbReference type="PROSITE" id="PS50977">
    <property type="entry name" value="HTH_TETR_2"/>
    <property type="match status" value="1"/>
</dbReference>
<proteinExistence type="predicted"/>
<feature type="DNA-binding region" description="H-T-H motif" evidence="2">
    <location>
        <begin position="53"/>
        <end position="72"/>
    </location>
</feature>
<name>A0ABT9NJN6_9ACTN</name>
<feature type="domain" description="HTH tetR-type" evidence="3">
    <location>
        <begin position="30"/>
        <end position="90"/>
    </location>
</feature>
<protein>
    <submittedName>
        <fullName evidence="4">AcrR family transcriptional regulator</fullName>
    </submittedName>
</protein>
<dbReference type="Proteomes" id="UP001240447">
    <property type="component" value="Unassembled WGS sequence"/>
</dbReference>
<comment type="caution">
    <text evidence="4">The sequence shown here is derived from an EMBL/GenBank/DDBJ whole genome shotgun (WGS) entry which is preliminary data.</text>
</comment>
<gene>
    <name evidence="4" type="ORF">J2S59_000251</name>
</gene>
<accession>A0ABT9NJN6</accession>
<evidence type="ECO:0000256" key="1">
    <source>
        <dbReference type="ARBA" id="ARBA00023125"/>
    </source>
</evidence>
<evidence type="ECO:0000259" key="3">
    <source>
        <dbReference type="PROSITE" id="PS50977"/>
    </source>
</evidence>
<evidence type="ECO:0000313" key="4">
    <source>
        <dbReference type="EMBL" id="MDP9820442.1"/>
    </source>
</evidence>
<dbReference type="RefSeq" id="WP_306824731.1">
    <property type="nucleotide sequence ID" value="NZ_JAUSQM010000001.1"/>
</dbReference>